<comment type="similarity">
    <text evidence="8 9">Belongs to the MurJ/MviN family.</text>
</comment>
<feature type="transmembrane region" description="Helical" evidence="8">
    <location>
        <begin position="159"/>
        <end position="179"/>
    </location>
</feature>
<dbReference type="PIRSF" id="PIRSF002869">
    <property type="entry name" value="MviN"/>
    <property type="match status" value="1"/>
</dbReference>
<keyword evidence="2 8" id="KW-1003">Cell membrane</keyword>
<keyword evidence="4 8" id="KW-0133">Cell shape</keyword>
<evidence type="ECO:0000256" key="2">
    <source>
        <dbReference type="ARBA" id="ARBA00022475"/>
    </source>
</evidence>
<feature type="transmembrane region" description="Helical" evidence="8">
    <location>
        <begin position="230"/>
        <end position="253"/>
    </location>
</feature>
<dbReference type="GO" id="GO:0015648">
    <property type="term" value="F:lipid-linked peptidoglycan transporter activity"/>
    <property type="evidence" value="ECO:0007669"/>
    <property type="project" value="UniProtKB-UniRule"/>
</dbReference>
<dbReference type="NCBIfam" id="TIGR01695">
    <property type="entry name" value="murJ_mviN"/>
    <property type="match status" value="1"/>
</dbReference>
<evidence type="ECO:0000256" key="9">
    <source>
        <dbReference type="PIRNR" id="PIRNR002869"/>
    </source>
</evidence>
<feature type="transmembrane region" description="Helical" evidence="8">
    <location>
        <begin position="273"/>
        <end position="296"/>
    </location>
</feature>
<evidence type="ECO:0000256" key="5">
    <source>
        <dbReference type="ARBA" id="ARBA00022984"/>
    </source>
</evidence>
<feature type="transmembrane region" description="Helical" evidence="8">
    <location>
        <begin position="476"/>
        <end position="500"/>
    </location>
</feature>
<dbReference type="Pfam" id="PF03023">
    <property type="entry name" value="MurJ"/>
    <property type="match status" value="1"/>
</dbReference>
<evidence type="ECO:0000256" key="8">
    <source>
        <dbReference type="HAMAP-Rule" id="MF_02078"/>
    </source>
</evidence>
<dbReference type="PANTHER" id="PTHR47019:SF1">
    <property type="entry name" value="LIPID II FLIPPASE MURJ"/>
    <property type="match status" value="1"/>
</dbReference>
<feature type="transmembrane region" description="Helical" evidence="8">
    <location>
        <begin position="308"/>
        <end position="329"/>
    </location>
</feature>
<feature type="transmembrane region" description="Helical" evidence="8">
    <location>
        <begin position="413"/>
        <end position="432"/>
    </location>
</feature>
<keyword evidence="6 8" id="KW-1133">Transmembrane helix</keyword>
<dbReference type="PRINTS" id="PR01806">
    <property type="entry name" value="VIRFACTRMVIN"/>
</dbReference>
<feature type="transmembrane region" description="Helical" evidence="8">
    <location>
        <begin position="185"/>
        <end position="209"/>
    </location>
</feature>
<proteinExistence type="inferred from homology"/>
<dbReference type="Proteomes" id="UP000611762">
    <property type="component" value="Unassembled WGS sequence"/>
</dbReference>
<organism evidence="10 11">
    <name type="scientific">Congzhengia minquanensis</name>
    <dbReference type="NCBI Taxonomy" id="2763657"/>
    <lineage>
        <taxon>Bacteria</taxon>
        <taxon>Bacillati</taxon>
        <taxon>Bacillota</taxon>
        <taxon>Clostridia</taxon>
        <taxon>Eubacteriales</taxon>
        <taxon>Oscillospiraceae</taxon>
        <taxon>Congzhengia</taxon>
    </lineage>
</organism>
<dbReference type="GO" id="GO:0005886">
    <property type="term" value="C:plasma membrane"/>
    <property type="evidence" value="ECO:0007669"/>
    <property type="project" value="UniProtKB-SubCell"/>
</dbReference>
<accession>A0A926HTJ3</accession>
<feature type="transmembrane region" description="Helical" evidence="8">
    <location>
        <begin position="91"/>
        <end position="109"/>
    </location>
</feature>
<name>A0A926HTJ3_9FIRM</name>
<dbReference type="GO" id="GO:0071555">
    <property type="term" value="P:cell wall organization"/>
    <property type="evidence" value="ECO:0007669"/>
    <property type="project" value="UniProtKB-UniRule"/>
</dbReference>
<dbReference type="PANTHER" id="PTHR47019">
    <property type="entry name" value="LIPID II FLIPPASE MURJ"/>
    <property type="match status" value="1"/>
</dbReference>
<comment type="pathway">
    <text evidence="8">Cell wall biogenesis; peptidoglycan biosynthesis.</text>
</comment>
<evidence type="ECO:0000256" key="3">
    <source>
        <dbReference type="ARBA" id="ARBA00022692"/>
    </source>
</evidence>
<keyword evidence="11" id="KW-1185">Reference proteome</keyword>
<keyword evidence="3 8" id="KW-0812">Transmembrane</keyword>
<keyword evidence="8 9" id="KW-0961">Cell wall biogenesis/degradation</keyword>
<dbReference type="HAMAP" id="MF_02078">
    <property type="entry name" value="MurJ_MviN"/>
    <property type="match status" value="1"/>
</dbReference>
<comment type="function">
    <text evidence="8 9">Involved in peptidoglycan biosynthesis. Transports lipid-linked peptidoglycan precursors from the inner to the outer leaflet of the cytoplasmic membrane.</text>
</comment>
<evidence type="ECO:0000256" key="6">
    <source>
        <dbReference type="ARBA" id="ARBA00022989"/>
    </source>
</evidence>
<feature type="transmembrane region" description="Helical" evidence="8">
    <location>
        <begin position="388"/>
        <end position="407"/>
    </location>
</feature>
<comment type="subcellular location">
    <subcellularLocation>
        <location evidence="1 8">Cell membrane</location>
        <topology evidence="1 8">Multi-pass membrane protein</topology>
    </subcellularLocation>
</comment>
<evidence type="ECO:0000313" key="10">
    <source>
        <dbReference type="EMBL" id="MBC8539582.1"/>
    </source>
</evidence>
<gene>
    <name evidence="8 10" type="primary">murJ</name>
    <name evidence="10" type="ORF">H8698_01150</name>
</gene>
<dbReference type="EMBL" id="JACRSU010000001">
    <property type="protein sequence ID" value="MBC8539582.1"/>
    <property type="molecule type" value="Genomic_DNA"/>
</dbReference>
<sequence>MNGAKKTIKTAGFMVFATLLAKFMGMYRDILFAALYGTGAEAVAYSTASRIPLLFFDIALGSAISSSFIPVFNEFLQRGKKEEAAEFSNSFLNIIFLITGFLCAVGILFRGPIVNLLGSGLQPQVKALAESLVVIMFPSMIFTALAYSLTGVLQSYGEFNAPAAISLVSNGIMVGYLLVAKNQFGIHGVSVAMLVAWGFQLIVLLPSLIKKKYRYRPFINFHNPGLKKALFLALPILVSSWVQPINAMVNMFLASFINEGQAVSALDYANKLYIIFVGVLTYAVSNLIFPSISRLAADETKKSEFTEIVKTAIGSVLFILLPIMIVFLTERVEIVRLVYERGAFGPEQTQITSTALLWYSFGMLGYGLQEMLNKAFYAGQNGKTPMRVSVCGIALNVALSFLFVRGLNLGIAGLPMAASVAANFIAVVLAVLLNKKYKVFGRPFFFNFAKLLASGGAMWAALAITRRFVAFSDSLMGRFFTLAVPALAGLAVYLICAVVLKTNEVRQLKQLISKGRN</sequence>
<reference evidence="10" key="1">
    <citation type="submission" date="2020-08" db="EMBL/GenBank/DDBJ databases">
        <title>Genome public.</title>
        <authorList>
            <person name="Liu C."/>
            <person name="Sun Q."/>
        </authorList>
    </citation>
    <scope>NUCLEOTIDE SEQUENCE</scope>
    <source>
        <strain evidence="10">H8</strain>
    </source>
</reference>
<evidence type="ECO:0000256" key="7">
    <source>
        <dbReference type="ARBA" id="ARBA00023136"/>
    </source>
</evidence>
<dbReference type="AlphaFoldDB" id="A0A926HTJ3"/>
<evidence type="ECO:0000256" key="4">
    <source>
        <dbReference type="ARBA" id="ARBA00022960"/>
    </source>
</evidence>
<dbReference type="GO" id="GO:0008360">
    <property type="term" value="P:regulation of cell shape"/>
    <property type="evidence" value="ECO:0007669"/>
    <property type="project" value="UniProtKB-UniRule"/>
</dbReference>
<keyword evidence="5 8" id="KW-0573">Peptidoglycan synthesis</keyword>
<dbReference type="GO" id="GO:0009252">
    <property type="term" value="P:peptidoglycan biosynthetic process"/>
    <property type="evidence" value="ECO:0007669"/>
    <property type="project" value="UniProtKB-UniRule"/>
</dbReference>
<evidence type="ECO:0000313" key="11">
    <source>
        <dbReference type="Proteomes" id="UP000611762"/>
    </source>
</evidence>
<protein>
    <recommendedName>
        <fullName evidence="8">Probable lipid II flippase MurJ</fullName>
    </recommendedName>
</protein>
<feature type="transmembrane region" description="Helical" evidence="8">
    <location>
        <begin position="444"/>
        <end position="464"/>
    </location>
</feature>
<keyword evidence="8 9" id="KW-0813">Transport</keyword>
<feature type="transmembrane region" description="Helical" evidence="8">
    <location>
        <begin position="129"/>
        <end position="147"/>
    </location>
</feature>
<feature type="transmembrane region" description="Helical" evidence="8">
    <location>
        <begin position="52"/>
        <end position="71"/>
    </location>
</feature>
<feature type="transmembrane region" description="Helical" evidence="8">
    <location>
        <begin position="349"/>
        <end position="368"/>
    </location>
</feature>
<dbReference type="InterPro" id="IPR004268">
    <property type="entry name" value="MurJ"/>
</dbReference>
<dbReference type="GO" id="GO:0034204">
    <property type="term" value="P:lipid translocation"/>
    <property type="evidence" value="ECO:0007669"/>
    <property type="project" value="TreeGrafter"/>
</dbReference>
<dbReference type="CDD" id="cd13123">
    <property type="entry name" value="MATE_MurJ_like"/>
    <property type="match status" value="1"/>
</dbReference>
<dbReference type="InterPro" id="IPR051050">
    <property type="entry name" value="Lipid_II_flippase_MurJ/MviN"/>
</dbReference>
<keyword evidence="7 8" id="KW-0472">Membrane</keyword>
<dbReference type="RefSeq" id="WP_249310787.1">
    <property type="nucleotide sequence ID" value="NZ_JACRSU010000001.1"/>
</dbReference>
<evidence type="ECO:0000256" key="1">
    <source>
        <dbReference type="ARBA" id="ARBA00004651"/>
    </source>
</evidence>
<comment type="caution">
    <text evidence="10">The sequence shown here is derived from an EMBL/GenBank/DDBJ whole genome shotgun (WGS) entry which is preliminary data.</text>
</comment>